<accession>A0A8R7QM47</accession>
<evidence type="ECO:0000313" key="2">
    <source>
        <dbReference type="EnsemblPlants" id="TuG1812G0600001751.01.T01.cds387535"/>
    </source>
</evidence>
<proteinExistence type="predicted"/>
<reference evidence="3" key="1">
    <citation type="journal article" date="2013" name="Nature">
        <title>Draft genome of the wheat A-genome progenitor Triticum urartu.</title>
        <authorList>
            <person name="Ling H.Q."/>
            <person name="Zhao S."/>
            <person name="Liu D."/>
            <person name="Wang J."/>
            <person name="Sun H."/>
            <person name="Zhang C."/>
            <person name="Fan H."/>
            <person name="Li D."/>
            <person name="Dong L."/>
            <person name="Tao Y."/>
            <person name="Gao C."/>
            <person name="Wu H."/>
            <person name="Li Y."/>
            <person name="Cui Y."/>
            <person name="Guo X."/>
            <person name="Zheng S."/>
            <person name="Wang B."/>
            <person name="Yu K."/>
            <person name="Liang Q."/>
            <person name="Yang W."/>
            <person name="Lou X."/>
            <person name="Chen J."/>
            <person name="Feng M."/>
            <person name="Jian J."/>
            <person name="Zhang X."/>
            <person name="Luo G."/>
            <person name="Jiang Y."/>
            <person name="Liu J."/>
            <person name="Wang Z."/>
            <person name="Sha Y."/>
            <person name="Zhang B."/>
            <person name="Wu H."/>
            <person name="Tang D."/>
            <person name="Shen Q."/>
            <person name="Xue P."/>
            <person name="Zou S."/>
            <person name="Wang X."/>
            <person name="Liu X."/>
            <person name="Wang F."/>
            <person name="Yang Y."/>
            <person name="An X."/>
            <person name="Dong Z."/>
            <person name="Zhang K."/>
            <person name="Zhang X."/>
            <person name="Luo M.C."/>
            <person name="Dvorak J."/>
            <person name="Tong Y."/>
            <person name="Wang J."/>
            <person name="Yang H."/>
            <person name="Li Z."/>
            <person name="Wang D."/>
            <person name="Zhang A."/>
            <person name="Wang J."/>
        </authorList>
    </citation>
    <scope>NUCLEOTIDE SEQUENCE</scope>
    <source>
        <strain evidence="3">cv. G1812</strain>
    </source>
</reference>
<name>A0A8R7QM47_TRIUA</name>
<sequence length="88" mass="10207">MKQSIPMQRLKVIVKMKQSILCVQGHIIFKGFLLIQGRGFLFHSMMSMIKMKFGDDTLQSKQSNHMHKTFKSEKSMVKIDTSTLFGLR</sequence>
<evidence type="ECO:0000313" key="3">
    <source>
        <dbReference type="Proteomes" id="UP000015106"/>
    </source>
</evidence>
<protein>
    <submittedName>
        <fullName evidence="2">Uncharacterized protein</fullName>
    </submittedName>
</protein>
<evidence type="ECO:0000256" key="1">
    <source>
        <dbReference type="SAM" id="Phobius"/>
    </source>
</evidence>
<organism evidence="2 3">
    <name type="scientific">Triticum urartu</name>
    <name type="common">Red wild einkorn</name>
    <name type="synonym">Crithodium urartu</name>
    <dbReference type="NCBI Taxonomy" id="4572"/>
    <lineage>
        <taxon>Eukaryota</taxon>
        <taxon>Viridiplantae</taxon>
        <taxon>Streptophyta</taxon>
        <taxon>Embryophyta</taxon>
        <taxon>Tracheophyta</taxon>
        <taxon>Spermatophyta</taxon>
        <taxon>Magnoliopsida</taxon>
        <taxon>Liliopsida</taxon>
        <taxon>Poales</taxon>
        <taxon>Poaceae</taxon>
        <taxon>BOP clade</taxon>
        <taxon>Pooideae</taxon>
        <taxon>Triticodae</taxon>
        <taxon>Triticeae</taxon>
        <taxon>Triticinae</taxon>
        <taxon>Triticum</taxon>
    </lineage>
</organism>
<dbReference type="EnsemblPlants" id="TuG1812G0600001751.01.T01">
    <property type="protein sequence ID" value="TuG1812G0600001751.01.T01.cds387535"/>
    <property type="gene ID" value="TuG1812G0600001751.01"/>
</dbReference>
<keyword evidence="1" id="KW-0812">Transmembrane</keyword>
<feature type="transmembrane region" description="Helical" evidence="1">
    <location>
        <begin position="20"/>
        <end position="41"/>
    </location>
</feature>
<keyword evidence="1" id="KW-0472">Membrane</keyword>
<dbReference type="Proteomes" id="UP000015106">
    <property type="component" value="Chromosome 6"/>
</dbReference>
<keyword evidence="1" id="KW-1133">Transmembrane helix</keyword>
<reference evidence="2" key="3">
    <citation type="submission" date="2022-06" db="UniProtKB">
        <authorList>
            <consortium name="EnsemblPlants"/>
        </authorList>
    </citation>
    <scope>IDENTIFICATION</scope>
</reference>
<dbReference type="Gramene" id="TuG1812G0600001751.01.T01">
    <property type="protein sequence ID" value="TuG1812G0600001751.01.T01.cds387535"/>
    <property type="gene ID" value="TuG1812G0600001751.01"/>
</dbReference>
<dbReference type="AlphaFoldDB" id="A0A8R7QM47"/>
<reference evidence="2" key="2">
    <citation type="submission" date="2018-03" db="EMBL/GenBank/DDBJ databases">
        <title>The Triticum urartu genome reveals the dynamic nature of wheat genome evolution.</title>
        <authorList>
            <person name="Ling H."/>
            <person name="Ma B."/>
            <person name="Shi X."/>
            <person name="Liu H."/>
            <person name="Dong L."/>
            <person name="Sun H."/>
            <person name="Cao Y."/>
            <person name="Gao Q."/>
            <person name="Zheng S."/>
            <person name="Li Y."/>
            <person name="Yu Y."/>
            <person name="Du H."/>
            <person name="Qi M."/>
            <person name="Li Y."/>
            <person name="Yu H."/>
            <person name="Cui Y."/>
            <person name="Wang N."/>
            <person name="Chen C."/>
            <person name="Wu H."/>
            <person name="Zhao Y."/>
            <person name="Zhang J."/>
            <person name="Li Y."/>
            <person name="Zhou W."/>
            <person name="Zhang B."/>
            <person name="Hu W."/>
            <person name="Eijk M."/>
            <person name="Tang J."/>
            <person name="Witsenboer H."/>
            <person name="Zhao S."/>
            <person name="Li Z."/>
            <person name="Zhang A."/>
            <person name="Wang D."/>
            <person name="Liang C."/>
        </authorList>
    </citation>
    <scope>NUCLEOTIDE SEQUENCE [LARGE SCALE GENOMIC DNA]</scope>
    <source>
        <strain evidence="2">cv. G1812</strain>
    </source>
</reference>
<keyword evidence="3" id="KW-1185">Reference proteome</keyword>